<dbReference type="Pfam" id="PF13649">
    <property type="entry name" value="Methyltransf_25"/>
    <property type="match status" value="1"/>
</dbReference>
<dbReference type="OrthoDB" id="9786503at2"/>
<proteinExistence type="predicted"/>
<reference evidence="6" key="1">
    <citation type="journal article" date="2015" name="Chem. Biol.">
        <title>Structure, bioactivity, and resistance mechanism of streptomonomicin, an unusual lasso Peptide from an understudied halophilic actinomycete.</title>
        <authorList>
            <person name="Metelev M."/>
            <person name="Tietz J.I."/>
            <person name="Melby J.O."/>
            <person name="Blair P.M."/>
            <person name="Zhu L."/>
            <person name="Livnat I."/>
            <person name="Severinov K."/>
            <person name="Mitchell D.A."/>
        </authorList>
    </citation>
    <scope>NUCLEOTIDE SEQUENCE [LARGE SCALE GENOMIC DNA]</scope>
    <source>
        <strain evidence="6">YIM 90003</strain>
    </source>
</reference>
<dbReference type="EMBL" id="JROO01000062">
    <property type="protein sequence ID" value="KIH96538.1"/>
    <property type="molecule type" value="Genomic_DNA"/>
</dbReference>
<evidence type="ECO:0000256" key="3">
    <source>
        <dbReference type="ARBA" id="ARBA00022691"/>
    </source>
</evidence>
<protein>
    <submittedName>
        <fullName evidence="5">SAM-dependent methyltransferase</fullName>
    </submittedName>
</protein>
<dbReference type="RefSeq" id="WP_040276788.1">
    <property type="nucleotide sequence ID" value="NZ_JROO01000062.1"/>
</dbReference>
<evidence type="ECO:0000313" key="5">
    <source>
        <dbReference type="EMBL" id="KIH96538.1"/>
    </source>
</evidence>
<dbReference type="InterPro" id="IPR041698">
    <property type="entry name" value="Methyltransf_25"/>
</dbReference>
<comment type="caution">
    <text evidence="5">The sequence shown here is derived from an EMBL/GenBank/DDBJ whole genome shotgun (WGS) entry which is preliminary data.</text>
</comment>
<evidence type="ECO:0000256" key="2">
    <source>
        <dbReference type="ARBA" id="ARBA00022679"/>
    </source>
</evidence>
<gene>
    <name evidence="5" type="ORF">LP52_24480</name>
</gene>
<name>A0A0C2FZR4_9ACTN</name>
<dbReference type="PANTHER" id="PTHR43464:SF19">
    <property type="entry name" value="UBIQUINONE BIOSYNTHESIS O-METHYLTRANSFERASE, MITOCHONDRIAL"/>
    <property type="match status" value="1"/>
</dbReference>
<feature type="domain" description="Methyltransferase" evidence="4">
    <location>
        <begin position="42"/>
        <end position="136"/>
    </location>
</feature>
<dbReference type="GO" id="GO:0008757">
    <property type="term" value="F:S-adenosylmethionine-dependent methyltransferase activity"/>
    <property type="evidence" value="ECO:0007669"/>
    <property type="project" value="InterPro"/>
</dbReference>
<keyword evidence="3" id="KW-0949">S-adenosyl-L-methionine</keyword>
<keyword evidence="2 5" id="KW-0808">Transferase</keyword>
<evidence type="ECO:0000256" key="1">
    <source>
        <dbReference type="ARBA" id="ARBA00022603"/>
    </source>
</evidence>
<dbReference type="CDD" id="cd02440">
    <property type="entry name" value="AdoMet_MTases"/>
    <property type="match status" value="1"/>
</dbReference>
<dbReference type="InterPro" id="IPR008854">
    <property type="entry name" value="TPMT"/>
</dbReference>
<dbReference type="STRING" id="183763.LP52_24480"/>
<dbReference type="Proteomes" id="UP000031675">
    <property type="component" value="Unassembled WGS sequence"/>
</dbReference>
<dbReference type="PROSITE" id="PS51585">
    <property type="entry name" value="SAM_MT_TPMT"/>
    <property type="match status" value="1"/>
</dbReference>
<organism evidence="5 6">
    <name type="scientific">Streptomonospora alba</name>
    <dbReference type="NCBI Taxonomy" id="183763"/>
    <lineage>
        <taxon>Bacteria</taxon>
        <taxon>Bacillati</taxon>
        <taxon>Actinomycetota</taxon>
        <taxon>Actinomycetes</taxon>
        <taxon>Streptosporangiales</taxon>
        <taxon>Nocardiopsidaceae</taxon>
        <taxon>Streptomonospora</taxon>
    </lineage>
</organism>
<keyword evidence="6" id="KW-1185">Reference proteome</keyword>
<sequence length="210" mass="22481">MTPLPETFFDSIYENRTAPWVIGEPQPQVVALERDGWISGAVLDPGCGTGENAIHLARRGHDVRGVDFSPRAVEAARANAAEQGADAEFEVADAFALGEEGRRYDTVVDSALFHVFEDDDRTAYVASLHAACRPGGLVHVLALSDAEPGIGPRISDSAIRDAFGAGWELEDLRSAHYRTVALGDGDAAAMGVEPGDKADQAAWLARIRRL</sequence>
<keyword evidence="1 5" id="KW-0489">Methyltransferase</keyword>
<accession>A0A0C2FZR4</accession>
<dbReference type="AlphaFoldDB" id="A0A0C2FZR4"/>
<evidence type="ECO:0000313" key="6">
    <source>
        <dbReference type="Proteomes" id="UP000031675"/>
    </source>
</evidence>
<dbReference type="InterPro" id="IPR029063">
    <property type="entry name" value="SAM-dependent_MTases_sf"/>
</dbReference>
<dbReference type="SUPFAM" id="SSF53335">
    <property type="entry name" value="S-adenosyl-L-methionine-dependent methyltransferases"/>
    <property type="match status" value="1"/>
</dbReference>
<dbReference type="GO" id="GO:0032259">
    <property type="term" value="P:methylation"/>
    <property type="evidence" value="ECO:0007669"/>
    <property type="project" value="UniProtKB-KW"/>
</dbReference>
<dbReference type="PANTHER" id="PTHR43464">
    <property type="entry name" value="METHYLTRANSFERASE"/>
    <property type="match status" value="1"/>
</dbReference>
<dbReference type="Gene3D" id="3.40.50.150">
    <property type="entry name" value="Vaccinia Virus protein VP39"/>
    <property type="match status" value="1"/>
</dbReference>
<evidence type="ECO:0000259" key="4">
    <source>
        <dbReference type="Pfam" id="PF13649"/>
    </source>
</evidence>